<evidence type="ECO:0000256" key="1">
    <source>
        <dbReference type="SAM" id="MobiDB-lite"/>
    </source>
</evidence>
<gene>
    <name evidence="3" type="ORF">AMELA_G00006850</name>
</gene>
<organism evidence="3 4">
    <name type="scientific">Ameiurus melas</name>
    <name type="common">Black bullhead</name>
    <name type="synonym">Silurus melas</name>
    <dbReference type="NCBI Taxonomy" id="219545"/>
    <lineage>
        <taxon>Eukaryota</taxon>
        <taxon>Metazoa</taxon>
        <taxon>Chordata</taxon>
        <taxon>Craniata</taxon>
        <taxon>Vertebrata</taxon>
        <taxon>Euteleostomi</taxon>
        <taxon>Actinopterygii</taxon>
        <taxon>Neopterygii</taxon>
        <taxon>Teleostei</taxon>
        <taxon>Ostariophysi</taxon>
        <taxon>Siluriformes</taxon>
        <taxon>Ictaluridae</taxon>
        <taxon>Ameiurus</taxon>
    </lineage>
</organism>
<evidence type="ECO:0000313" key="4">
    <source>
        <dbReference type="Proteomes" id="UP000593565"/>
    </source>
</evidence>
<dbReference type="Proteomes" id="UP000593565">
    <property type="component" value="Unassembled WGS sequence"/>
</dbReference>
<comment type="caution">
    <text evidence="3">The sequence shown here is derived from an EMBL/GenBank/DDBJ whole genome shotgun (WGS) entry which is preliminary data.</text>
</comment>
<protein>
    <submittedName>
        <fullName evidence="3">Uncharacterized protein</fullName>
    </submittedName>
</protein>
<feature type="region of interest" description="Disordered" evidence="1">
    <location>
        <begin position="685"/>
        <end position="714"/>
    </location>
</feature>
<feature type="region of interest" description="Disordered" evidence="1">
    <location>
        <begin position="272"/>
        <end position="352"/>
    </location>
</feature>
<keyword evidence="2" id="KW-0472">Membrane</keyword>
<reference evidence="3 4" key="1">
    <citation type="submission" date="2020-02" db="EMBL/GenBank/DDBJ databases">
        <title>A chromosome-scale genome assembly of the black bullhead catfish (Ameiurus melas).</title>
        <authorList>
            <person name="Wen M."/>
            <person name="Zham M."/>
            <person name="Cabau C."/>
            <person name="Klopp C."/>
            <person name="Donnadieu C."/>
            <person name="Roques C."/>
            <person name="Bouchez O."/>
            <person name="Lampietro C."/>
            <person name="Jouanno E."/>
            <person name="Herpin A."/>
            <person name="Louis A."/>
            <person name="Berthelot C."/>
            <person name="Parey E."/>
            <person name="Roest-Crollius H."/>
            <person name="Braasch I."/>
            <person name="Postlethwait J."/>
            <person name="Robinson-Rechavi M."/>
            <person name="Echchiki A."/>
            <person name="Begum T."/>
            <person name="Montfort J."/>
            <person name="Schartl M."/>
            <person name="Bobe J."/>
            <person name="Guiguen Y."/>
        </authorList>
    </citation>
    <scope>NUCLEOTIDE SEQUENCE [LARGE SCALE GENOMIC DNA]</scope>
    <source>
        <strain evidence="3">M_S1</strain>
        <tissue evidence="3">Blood</tissue>
    </source>
</reference>
<feature type="compositionally biased region" description="Polar residues" evidence="1">
    <location>
        <begin position="318"/>
        <end position="327"/>
    </location>
</feature>
<accession>A0A7J6BJP6</accession>
<feature type="compositionally biased region" description="Polar residues" evidence="1">
    <location>
        <begin position="337"/>
        <end position="352"/>
    </location>
</feature>
<evidence type="ECO:0000256" key="2">
    <source>
        <dbReference type="SAM" id="Phobius"/>
    </source>
</evidence>
<dbReference type="AlphaFoldDB" id="A0A7J6BJP6"/>
<keyword evidence="4" id="KW-1185">Reference proteome</keyword>
<name>A0A7J6BJP6_AMEME</name>
<proteinExistence type="predicted"/>
<keyword evidence="2" id="KW-0812">Transmembrane</keyword>
<feature type="region of interest" description="Disordered" evidence="1">
    <location>
        <begin position="493"/>
        <end position="512"/>
    </location>
</feature>
<feature type="compositionally biased region" description="Polar residues" evidence="1">
    <location>
        <begin position="685"/>
        <end position="697"/>
    </location>
</feature>
<keyword evidence="2" id="KW-1133">Transmembrane helix</keyword>
<feature type="compositionally biased region" description="Low complexity" evidence="1">
    <location>
        <begin position="497"/>
        <end position="512"/>
    </location>
</feature>
<sequence>MFLLDKVCRSWWFLVLVLRLGLKFAIVSRMPLSLYLLLMVNLAVYISAEPVYSYGSRYGSKPGNLTEAESTTATSKRLLPDVSCSGVKGQGPCFEMVSTSGSNDSSFQAASYDSSSSGVASQGSRHGFMQLGDAYGSPVFASSLNSSPSVSGSNAEYDPRIPRIVSYGSVYRLLKPHGAYTSSRTVPLASYKPPIASSVTTSMSVPNGQNGYKVSHDATQLGDAYQVVAATNYLRNKPSLSNMAISSGPMIKFIMPNQSNYQLVQTINKAQSSSESGAPSKPLVTVDQPTVETYPPFEHSQGMNNKRPTSQPPVPNGSGHQSPQTLKPITAPKPQLISENPSTLQSRTTEPRFTQLGNAYSSMDTTYKPSGVFNPAQTSYMQQIAKPVQSSLQIADIFQDVVNDSSSNAIPLSGSVYMFTRPGYVHGTSVSTGTSMHMPSSSAKKVQSNYMKHFYQAGLSFPKVGYGSALSAVASGDSRNGFEQSGTVYGSADNAYNSNSQPTSSSSSSSQNPYFIAKQAQSLLKPLQPNYKSFPTRYIQMPLKRYNIPVSQKVSVQDSEQLNQMNPMLDDQAVTSEGFQTWHHYGSGFVSDPVQNSDQVKRAQKPDSQPLVSIPSHPYKPKSLFDYLSSLPLLAEQSVSSAPLIVSQGSVGLAMPRSVSDPLSNVVDQSSYQSGVLANPSQQFLRPLSSNSQSGSPESWYGPSQPDSGFALRGTKPVTNFQKVSFTRPLHCGPVFQSQPE</sequence>
<feature type="transmembrane region" description="Helical" evidence="2">
    <location>
        <begin position="32"/>
        <end position="52"/>
    </location>
</feature>
<dbReference type="EMBL" id="JAAGNN010000001">
    <property type="protein sequence ID" value="KAF4093908.1"/>
    <property type="molecule type" value="Genomic_DNA"/>
</dbReference>
<evidence type="ECO:0000313" key="3">
    <source>
        <dbReference type="EMBL" id="KAF4093908.1"/>
    </source>
</evidence>
<feature type="transmembrane region" description="Helical" evidence="2">
    <location>
        <begin position="7"/>
        <end position="26"/>
    </location>
</feature>